<evidence type="ECO:0000313" key="2">
    <source>
        <dbReference type="EMBL" id="RCN45755.1"/>
    </source>
</evidence>
<protein>
    <submittedName>
        <fullName evidence="2">Uncharacterized protein</fullName>
    </submittedName>
</protein>
<evidence type="ECO:0000256" key="1">
    <source>
        <dbReference type="SAM" id="Phobius"/>
    </source>
</evidence>
<name>A0A368GRY4_ANCCA</name>
<proteinExistence type="predicted"/>
<keyword evidence="1" id="KW-1133">Transmembrane helix</keyword>
<sequence length="140" mass="16052">MNLLSSSHISAALQYPVHRIVSQDSFEQAPSSTWWIIALMIGSGVLILCFGWCLLFIYLNVCGARRIAYEISKTVYQTDASTQCDFPPLQYHKPVYLERETKKTLLDSPKERYSTLRASPRQTKLKPQLRYMKFLASTPS</sequence>
<keyword evidence="1" id="KW-0472">Membrane</keyword>
<dbReference type="Proteomes" id="UP000252519">
    <property type="component" value="Unassembled WGS sequence"/>
</dbReference>
<dbReference type="OrthoDB" id="5877525at2759"/>
<evidence type="ECO:0000313" key="3">
    <source>
        <dbReference type="Proteomes" id="UP000252519"/>
    </source>
</evidence>
<keyword evidence="1" id="KW-0812">Transmembrane</keyword>
<gene>
    <name evidence="2" type="ORF">ANCCAN_08205</name>
</gene>
<organism evidence="2 3">
    <name type="scientific">Ancylostoma caninum</name>
    <name type="common">Dog hookworm</name>
    <dbReference type="NCBI Taxonomy" id="29170"/>
    <lineage>
        <taxon>Eukaryota</taxon>
        <taxon>Metazoa</taxon>
        <taxon>Ecdysozoa</taxon>
        <taxon>Nematoda</taxon>
        <taxon>Chromadorea</taxon>
        <taxon>Rhabditida</taxon>
        <taxon>Rhabditina</taxon>
        <taxon>Rhabditomorpha</taxon>
        <taxon>Strongyloidea</taxon>
        <taxon>Ancylostomatidae</taxon>
        <taxon>Ancylostomatinae</taxon>
        <taxon>Ancylostoma</taxon>
    </lineage>
</organism>
<feature type="transmembrane region" description="Helical" evidence="1">
    <location>
        <begin position="35"/>
        <end position="59"/>
    </location>
</feature>
<dbReference type="AlphaFoldDB" id="A0A368GRY4"/>
<comment type="caution">
    <text evidence="2">The sequence shown here is derived from an EMBL/GenBank/DDBJ whole genome shotgun (WGS) entry which is preliminary data.</text>
</comment>
<dbReference type="EMBL" id="JOJR01000093">
    <property type="protein sequence ID" value="RCN45755.1"/>
    <property type="molecule type" value="Genomic_DNA"/>
</dbReference>
<reference evidence="2 3" key="1">
    <citation type="submission" date="2014-10" db="EMBL/GenBank/DDBJ databases">
        <title>Draft genome of the hookworm Ancylostoma caninum.</title>
        <authorList>
            <person name="Mitreva M."/>
        </authorList>
    </citation>
    <scope>NUCLEOTIDE SEQUENCE [LARGE SCALE GENOMIC DNA]</scope>
    <source>
        <strain evidence="2 3">Baltimore</strain>
    </source>
</reference>
<keyword evidence="3" id="KW-1185">Reference proteome</keyword>
<accession>A0A368GRY4</accession>